<dbReference type="OrthoDB" id="9804020at2"/>
<dbReference type="Proteomes" id="UP000253977">
    <property type="component" value="Unassembled WGS sequence"/>
</dbReference>
<dbReference type="EMBL" id="QPMK01000003">
    <property type="protein sequence ID" value="RDD67389.1"/>
    <property type="molecule type" value="Genomic_DNA"/>
</dbReference>
<reference evidence="7 8" key="1">
    <citation type="submission" date="2018-07" db="EMBL/GenBank/DDBJ databases">
        <title>Thalassococcus profundi sp. nov., a marine bacterium isolated from deep seawater of Okinawa Trough.</title>
        <authorList>
            <person name="Yu M."/>
        </authorList>
    </citation>
    <scope>NUCLEOTIDE SEQUENCE [LARGE SCALE GENOMIC DNA]</scope>
    <source>
        <strain evidence="7 8">WRAS1</strain>
    </source>
</reference>
<evidence type="ECO:0000256" key="1">
    <source>
        <dbReference type="ARBA" id="ARBA00005384"/>
    </source>
</evidence>
<dbReference type="SMART" id="SM00345">
    <property type="entry name" value="HTH_GNTR"/>
    <property type="match status" value="1"/>
</dbReference>
<dbReference type="GO" id="GO:0008483">
    <property type="term" value="F:transaminase activity"/>
    <property type="evidence" value="ECO:0007669"/>
    <property type="project" value="UniProtKB-KW"/>
</dbReference>
<keyword evidence="8" id="KW-1185">Reference proteome</keyword>
<dbReference type="CDD" id="cd07377">
    <property type="entry name" value="WHTH_GntR"/>
    <property type="match status" value="1"/>
</dbReference>
<dbReference type="GO" id="GO:0030170">
    <property type="term" value="F:pyridoxal phosphate binding"/>
    <property type="evidence" value="ECO:0007669"/>
    <property type="project" value="InterPro"/>
</dbReference>
<keyword evidence="7" id="KW-0808">Transferase</keyword>
<evidence type="ECO:0000256" key="3">
    <source>
        <dbReference type="ARBA" id="ARBA00023015"/>
    </source>
</evidence>
<evidence type="ECO:0000313" key="8">
    <source>
        <dbReference type="Proteomes" id="UP000253977"/>
    </source>
</evidence>
<keyword evidence="2" id="KW-0663">Pyridoxal phosphate</keyword>
<dbReference type="PANTHER" id="PTHR46577">
    <property type="entry name" value="HTH-TYPE TRANSCRIPTIONAL REGULATORY PROTEIN GABR"/>
    <property type="match status" value="1"/>
</dbReference>
<comment type="caution">
    <text evidence="7">The sequence shown here is derived from an EMBL/GenBank/DDBJ whole genome shotgun (WGS) entry which is preliminary data.</text>
</comment>
<dbReference type="Gene3D" id="1.10.10.10">
    <property type="entry name" value="Winged helix-like DNA-binding domain superfamily/Winged helix DNA-binding domain"/>
    <property type="match status" value="1"/>
</dbReference>
<dbReference type="InterPro" id="IPR036390">
    <property type="entry name" value="WH_DNA-bd_sf"/>
</dbReference>
<dbReference type="SUPFAM" id="SSF46785">
    <property type="entry name" value="Winged helix' DNA-binding domain"/>
    <property type="match status" value="1"/>
</dbReference>
<dbReference type="InterPro" id="IPR015424">
    <property type="entry name" value="PyrdxlP-dep_Trfase"/>
</dbReference>
<dbReference type="InterPro" id="IPR015421">
    <property type="entry name" value="PyrdxlP-dep_Trfase_major"/>
</dbReference>
<dbReference type="SUPFAM" id="SSF53383">
    <property type="entry name" value="PLP-dependent transferases"/>
    <property type="match status" value="1"/>
</dbReference>
<protein>
    <submittedName>
        <fullName evidence="7">PLP-dependent aminotransferase family protein</fullName>
    </submittedName>
</protein>
<keyword evidence="4" id="KW-0238">DNA-binding</keyword>
<organism evidence="7 8">
    <name type="scientific">Thalassococcus profundi</name>
    <dbReference type="NCBI Taxonomy" id="2282382"/>
    <lineage>
        <taxon>Bacteria</taxon>
        <taxon>Pseudomonadati</taxon>
        <taxon>Pseudomonadota</taxon>
        <taxon>Alphaproteobacteria</taxon>
        <taxon>Rhodobacterales</taxon>
        <taxon>Roseobacteraceae</taxon>
        <taxon>Thalassococcus</taxon>
    </lineage>
</organism>
<evidence type="ECO:0000256" key="5">
    <source>
        <dbReference type="ARBA" id="ARBA00023163"/>
    </source>
</evidence>
<keyword evidence="5" id="KW-0804">Transcription</keyword>
<evidence type="ECO:0000259" key="6">
    <source>
        <dbReference type="PROSITE" id="PS50949"/>
    </source>
</evidence>
<dbReference type="GO" id="GO:0003677">
    <property type="term" value="F:DNA binding"/>
    <property type="evidence" value="ECO:0007669"/>
    <property type="project" value="UniProtKB-KW"/>
</dbReference>
<feature type="domain" description="HTH gntR-type" evidence="6">
    <location>
        <begin position="13"/>
        <end position="81"/>
    </location>
</feature>
<dbReference type="PANTHER" id="PTHR46577:SF1">
    <property type="entry name" value="HTH-TYPE TRANSCRIPTIONAL REGULATORY PROTEIN GABR"/>
    <property type="match status" value="1"/>
</dbReference>
<dbReference type="Pfam" id="PF00392">
    <property type="entry name" value="GntR"/>
    <property type="match status" value="1"/>
</dbReference>
<dbReference type="CDD" id="cd00609">
    <property type="entry name" value="AAT_like"/>
    <property type="match status" value="1"/>
</dbReference>
<accession>A0A369TQ22</accession>
<evidence type="ECO:0000256" key="2">
    <source>
        <dbReference type="ARBA" id="ARBA00022898"/>
    </source>
</evidence>
<sequence>MDTILTRFEATGGPKYRAVAGAIRSAIADRELEIGAKLPPVRDLAWTLGITPGTVARAYTILTDEGALIAEVGRGTFVAAPASEVQRVDTPWHQHLPAEETGLVSLFSPRLPDVGQVALIRDGFARLAAQPADGLLNYPSRKRFEPARRAVLRWLTGTPLGSIDESDIVLSHGGQNGISLVMQAVLHGKRPVVLVEELTYPGFRRAAELLRAEVVAVPMDGQGLIPDELERLVRKHDAQLLCTSPEMHNPTGLFTPLSRRREIAEVARRTGLHILEDDCYRVGRAHEQAYRALLPEQAWYVSSISKTITPALRIGFAVAPRAQGGRLRRVAEHGFFGLACPLADLTADLLMRDETYALMDRVRAEMARYIRVAVNVLGGHALNWREDMPFLWLELPAGWRAAALCQAAEAEGVQIRSSDEFALRDGFAPHAVRLAINAQVSLKSFEAALTRLRHLLDNPPERIAV</sequence>
<dbReference type="InterPro" id="IPR036388">
    <property type="entry name" value="WH-like_DNA-bd_sf"/>
</dbReference>
<dbReference type="Pfam" id="PF00155">
    <property type="entry name" value="Aminotran_1_2"/>
    <property type="match status" value="1"/>
</dbReference>
<gene>
    <name evidence="7" type="ORF">DU478_06635</name>
</gene>
<proteinExistence type="inferred from homology"/>
<name>A0A369TQ22_9RHOB</name>
<dbReference type="PROSITE" id="PS50949">
    <property type="entry name" value="HTH_GNTR"/>
    <property type="match status" value="1"/>
</dbReference>
<dbReference type="Gene3D" id="3.40.640.10">
    <property type="entry name" value="Type I PLP-dependent aspartate aminotransferase-like (Major domain)"/>
    <property type="match status" value="1"/>
</dbReference>
<dbReference type="InterPro" id="IPR051446">
    <property type="entry name" value="HTH_trans_reg/aminotransferase"/>
</dbReference>
<keyword evidence="7" id="KW-0032">Aminotransferase</keyword>
<dbReference type="InterPro" id="IPR004839">
    <property type="entry name" value="Aminotransferase_I/II_large"/>
</dbReference>
<comment type="similarity">
    <text evidence="1">In the C-terminal section; belongs to the class-I pyridoxal-phosphate-dependent aminotransferase family.</text>
</comment>
<dbReference type="RefSeq" id="WP_114510138.1">
    <property type="nucleotide sequence ID" value="NZ_QPMK01000003.1"/>
</dbReference>
<evidence type="ECO:0000256" key="4">
    <source>
        <dbReference type="ARBA" id="ARBA00023125"/>
    </source>
</evidence>
<dbReference type="GO" id="GO:0003700">
    <property type="term" value="F:DNA-binding transcription factor activity"/>
    <property type="evidence" value="ECO:0007669"/>
    <property type="project" value="InterPro"/>
</dbReference>
<dbReference type="AlphaFoldDB" id="A0A369TQ22"/>
<evidence type="ECO:0000313" key="7">
    <source>
        <dbReference type="EMBL" id="RDD67389.1"/>
    </source>
</evidence>
<keyword evidence="3" id="KW-0805">Transcription regulation</keyword>
<dbReference type="InterPro" id="IPR000524">
    <property type="entry name" value="Tscrpt_reg_HTH_GntR"/>
</dbReference>